<evidence type="ECO:0000256" key="4">
    <source>
        <dbReference type="SAM" id="SignalP"/>
    </source>
</evidence>
<evidence type="ECO:0000256" key="3">
    <source>
        <dbReference type="SAM" id="Coils"/>
    </source>
</evidence>
<reference evidence="6" key="1">
    <citation type="submission" date="2015-03" db="EMBL/GenBank/DDBJ databases">
        <authorList>
            <person name="Nijsse Bart"/>
        </authorList>
    </citation>
    <scope>NUCLEOTIDE SEQUENCE [LARGE SCALE GENOMIC DNA]</scope>
</reference>
<accession>A0A0U1L759</accession>
<dbReference type="PANTHER" id="PTHR35089:SF1">
    <property type="entry name" value="CHAPERONE PROTEIN SKP"/>
    <property type="match status" value="1"/>
</dbReference>
<feature type="coiled-coil region" evidence="3">
    <location>
        <begin position="61"/>
        <end position="88"/>
    </location>
</feature>
<dbReference type="Proteomes" id="UP000049855">
    <property type="component" value="Unassembled WGS sequence"/>
</dbReference>
<sequence length="153" mass="16204">MQLVKNQKKSSLLIPAAVCVAVILVSLIMAAGTATAAPAATVGVVDYDRLMTSHPDMPQANEALKAASEQANKELAAQAANLSDKEKQDLIAQLEQRVELKRQALMIAIADKVNAAIKETGEAKGLKIVIQKDIVAYGGLDITDEVLKKITGK</sequence>
<gene>
    <name evidence="5" type="ORF">SpAn4DRAFT_1156</name>
</gene>
<protein>
    <submittedName>
        <fullName evidence="5">Outer membrane chaperone Skp (OmpH)</fullName>
    </submittedName>
</protein>
<dbReference type="SUPFAM" id="SSF111384">
    <property type="entry name" value="OmpH-like"/>
    <property type="match status" value="1"/>
</dbReference>
<feature type="signal peptide" evidence="4">
    <location>
        <begin position="1"/>
        <end position="36"/>
    </location>
</feature>
<organism evidence="5 6">
    <name type="scientific">Sporomusa ovata</name>
    <dbReference type="NCBI Taxonomy" id="2378"/>
    <lineage>
        <taxon>Bacteria</taxon>
        <taxon>Bacillati</taxon>
        <taxon>Bacillota</taxon>
        <taxon>Negativicutes</taxon>
        <taxon>Selenomonadales</taxon>
        <taxon>Sporomusaceae</taxon>
        <taxon>Sporomusa</taxon>
    </lineage>
</organism>
<dbReference type="EMBL" id="CTRP01000014">
    <property type="protein sequence ID" value="CQR74694.1"/>
    <property type="molecule type" value="Genomic_DNA"/>
</dbReference>
<dbReference type="GO" id="GO:0051082">
    <property type="term" value="F:unfolded protein binding"/>
    <property type="evidence" value="ECO:0007669"/>
    <property type="project" value="InterPro"/>
</dbReference>
<evidence type="ECO:0000313" key="6">
    <source>
        <dbReference type="Proteomes" id="UP000049855"/>
    </source>
</evidence>
<dbReference type="PANTHER" id="PTHR35089">
    <property type="entry name" value="CHAPERONE PROTEIN SKP"/>
    <property type="match status" value="1"/>
</dbReference>
<keyword evidence="2 4" id="KW-0732">Signal</keyword>
<evidence type="ECO:0000256" key="1">
    <source>
        <dbReference type="ARBA" id="ARBA00009091"/>
    </source>
</evidence>
<keyword evidence="6" id="KW-1185">Reference proteome</keyword>
<dbReference type="Pfam" id="PF03938">
    <property type="entry name" value="OmpH"/>
    <property type="match status" value="1"/>
</dbReference>
<evidence type="ECO:0000313" key="5">
    <source>
        <dbReference type="EMBL" id="CQR74694.1"/>
    </source>
</evidence>
<dbReference type="InterPro" id="IPR024930">
    <property type="entry name" value="Skp_dom_sf"/>
</dbReference>
<dbReference type="SMART" id="SM00935">
    <property type="entry name" value="OmpH"/>
    <property type="match status" value="1"/>
</dbReference>
<keyword evidence="3" id="KW-0175">Coiled coil</keyword>
<dbReference type="InterPro" id="IPR005632">
    <property type="entry name" value="Chaperone_Skp"/>
</dbReference>
<evidence type="ECO:0000256" key="2">
    <source>
        <dbReference type="ARBA" id="ARBA00022729"/>
    </source>
</evidence>
<dbReference type="GO" id="GO:0005829">
    <property type="term" value="C:cytosol"/>
    <property type="evidence" value="ECO:0007669"/>
    <property type="project" value="TreeGrafter"/>
</dbReference>
<feature type="chain" id="PRO_5006710821" evidence="4">
    <location>
        <begin position="37"/>
        <end position="153"/>
    </location>
</feature>
<name>A0A0U1L759_9FIRM</name>
<dbReference type="Gene3D" id="3.30.910.20">
    <property type="entry name" value="Skp domain"/>
    <property type="match status" value="1"/>
</dbReference>
<dbReference type="AlphaFoldDB" id="A0A0U1L759"/>
<proteinExistence type="inferred from homology"/>
<dbReference type="RefSeq" id="WP_021170682.1">
    <property type="nucleotide sequence ID" value="NZ_CTRP01000014.1"/>
</dbReference>
<comment type="similarity">
    <text evidence="1">Belongs to the Skp family.</text>
</comment>
<dbReference type="GO" id="GO:0050821">
    <property type="term" value="P:protein stabilization"/>
    <property type="evidence" value="ECO:0007669"/>
    <property type="project" value="TreeGrafter"/>
</dbReference>